<feature type="region of interest" description="Disordered" evidence="1">
    <location>
        <begin position="341"/>
        <end position="416"/>
    </location>
</feature>
<evidence type="ECO:0000256" key="1">
    <source>
        <dbReference type="SAM" id="MobiDB-lite"/>
    </source>
</evidence>
<sequence>MCRTSNVQGLTHVDKDGDPHKRHAVWSAYPHARGRLADETTKRATARDKNKDDSNVNDTGDTGEQGSKSFGLSWLKGLWSNPFVQSFAQSAGEDIMAAVQQGKMPDKEQLLKTIEQKGPDGPQKQQLMQAVKSNQKKIPNQEQLMETLNDKGLGDAERQQLMKTVNNRGLDADQKDQLMAQLKDKTQGIPQADQLMQALAAQQQANGLLQKALSLKDMALKCLNPVERQRLVQEAYDKELQANGQSKWAKRLTSGPWQGGMGGAGIGGGVGMGIGTVVGTLVGSVAALPTTAIGGLVGVGVGGIHGPFVKLNQEKAKEVAEKMKKEGKSEEEITEAVKAEAGEGLVDGAMADANGGERGHPEVGSAQRSSSRQYSSGKSATAHDPDQPRKKPRKLEVRSGSKTPSNPASSSKENRP</sequence>
<accession>A0AAE1C1Y9</accession>
<keyword evidence="3" id="KW-1185">Reference proteome</keyword>
<feature type="compositionally biased region" description="Low complexity" evidence="1">
    <location>
        <begin position="364"/>
        <end position="380"/>
    </location>
</feature>
<dbReference type="Proteomes" id="UP001274830">
    <property type="component" value="Unassembled WGS sequence"/>
</dbReference>
<feature type="compositionally biased region" description="Polar residues" evidence="1">
    <location>
        <begin position="56"/>
        <end position="67"/>
    </location>
</feature>
<protein>
    <submittedName>
        <fullName evidence="2">Uncharacterized protein</fullName>
    </submittedName>
</protein>
<comment type="caution">
    <text evidence="2">The sequence shown here is derived from an EMBL/GenBank/DDBJ whole genome shotgun (WGS) entry which is preliminary data.</text>
</comment>
<dbReference type="EMBL" id="JAUTXT010000016">
    <property type="protein sequence ID" value="KAK3675045.1"/>
    <property type="molecule type" value="Genomic_DNA"/>
</dbReference>
<feature type="compositionally biased region" description="Basic and acidic residues" evidence="1">
    <location>
        <begin position="381"/>
        <end position="399"/>
    </location>
</feature>
<feature type="compositionally biased region" description="Polar residues" evidence="1">
    <location>
        <begin position="400"/>
        <end position="416"/>
    </location>
</feature>
<organism evidence="2 3">
    <name type="scientific">Recurvomyces mirabilis</name>
    <dbReference type="NCBI Taxonomy" id="574656"/>
    <lineage>
        <taxon>Eukaryota</taxon>
        <taxon>Fungi</taxon>
        <taxon>Dikarya</taxon>
        <taxon>Ascomycota</taxon>
        <taxon>Pezizomycotina</taxon>
        <taxon>Dothideomycetes</taxon>
        <taxon>Dothideomycetidae</taxon>
        <taxon>Mycosphaerellales</taxon>
        <taxon>Teratosphaeriaceae</taxon>
        <taxon>Recurvomyces</taxon>
    </lineage>
</organism>
<reference evidence="2" key="1">
    <citation type="submission" date="2023-07" db="EMBL/GenBank/DDBJ databases">
        <title>Black Yeasts Isolated from many extreme environments.</title>
        <authorList>
            <person name="Coleine C."/>
            <person name="Stajich J.E."/>
            <person name="Selbmann L."/>
        </authorList>
    </citation>
    <scope>NUCLEOTIDE SEQUENCE</scope>
    <source>
        <strain evidence="2">CCFEE 5485</strain>
    </source>
</reference>
<gene>
    <name evidence="2" type="ORF">LTR78_004979</name>
</gene>
<proteinExistence type="predicted"/>
<name>A0AAE1C1Y9_9PEZI</name>
<feature type="compositionally biased region" description="Basic and acidic residues" evidence="1">
    <location>
        <begin position="35"/>
        <end position="54"/>
    </location>
</feature>
<evidence type="ECO:0000313" key="2">
    <source>
        <dbReference type="EMBL" id="KAK3675045.1"/>
    </source>
</evidence>
<evidence type="ECO:0000313" key="3">
    <source>
        <dbReference type="Proteomes" id="UP001274830"/>
    </source>
</evidence>
<feature type="region of interest" description="Disordered" evidence="1">
    <location>
        <begin position="1"/>
        <end position="21"/>
    </location>
</feature>
<dbReference type="AlphaFoldDB" id="A0AAE1C1Y9"/>
<feature type="region of interest" description="Disordered" evidence="1">
    <location>
        <begin position="34"/>
        <end position="67"/>
    </location>
</feature>